<dbReference type="Pfam" id="PF08327">
    <property type="entry name" value="AHSA1"/>
    <property type="match status" value="1"/>
</dbReference>
<sequence>MSTDQRLHVTAPGDREIVMSRTFDAPAHLVFDALTTPDLLARWYGARGWRLVACSVDLRVGGRWRFVSHGPDDAEMAQSGTYREVERPSRLVYTEAFDDQSYPGETLIAHDLTELAATTTLTSTLRYATPEAREIVLRYPMTRGVGQAYDRLDAVLAGLAHPQKEHP</sequence>
<evidence type="ECO:0000259" key="2">
    <source>
        <dbReference type="Pfam" id="PF08327"/>
    </source>
</evidence>
<dbReference type="InterPro" id="IPR023393">
    <property type="entry name" value="START-like_dom_sf"/>
</dbReference>
<evidence type="ECO:0000313" key="4">
    <source>
        <dbReference type="Proteomes" id="UP001183585"/>
    </source>
</evidence>
<dbReference type="Proteomes" id="UP001183585">
    <property type="component" value="Unassembled WGS sequence"/>
</dbReference>
<dbReference type="RefSeq" id="WP_274992155.1">
    <property type="nucleotide sequence ID" value="NZ_JAJQQP010000002.1"/>
</dbReference>
<dbReference type="EMBL" id="JAVDYE010000001">
    <property type="protein sequence ID" value="MDR7380939.1"/>
    <property type="molecule type" value="Genomic_DNA"/>
</dbReference>
<reference evidence="3 4" key="1">
    <citation type="submission" date="2023-07" db="EMBL/GenBank/DDBJ databases">
        <title>Sequencing the genomes of 1000 actinobacteria strains.</title>
        <authorList>
            <person name="Klenk H.-P."/>
        </authorList>
    </citation>
    <scope>NUCLEOTIDE SEQUENCE [LARGE SCALE GENOMIC DNA]</scope>
    <source>
        <strain evidence="3 4">DSM 45554</strain>
    </source>
</reference>
<protein>
    <submittedName>
        <fullName evidence="3">Uncharacterized protein YndB with AHSA1/START domain</fullName>
    </submittedName>
</protein>
<dbReference type="InterPro" id="IPR013538">
    <property type="entry name" value="ASHA1/2-like_C"/>
</dbReference>
<gene>
    <name evidence="3" type="ORF">J2S48_000454</name>
</gene>
<evidence type="ECO:0000256" key="1">
    <source>
        <dbReference type="ARBA" id="ARBA00006817"/>
    </source>
</evidence>
<organism evidence="3 4">
    <name type="scientific">Promicromonospora iranensis</name>
    <dbReference type="NCBI Taxonomy" id="1105144"/>
    <lineage>
        <taxon>Bacteria</taxon>
        <taxon>Bacillati</taxon>
        <taxon>Actinomycetota</taxon>
        <taxon>Actinomycetes</taxon>
        <taxon>Micrococcales</taxon>
        <taxon>Promicromonosporaceae</taxon>
        <taxon>Promicromonospora</taxon>
    </lineage>
</organism>
<proteinExistence type="inferred from homology"/>
<feature type="domain" description="Activator of Hsp90 ATPase homologue 1/2-like C-terminal" evidence="2">
    <location>
        <begin position="24"/>
        <end position="156"/>
    </location>
</feature>
<name>A0ABU2CHX7_9MICO</name>
<dbReference type="SUPFAM" id="SSF55961">
    <property type="entry name" value="Bet v1-like"/>
    <property type="match status" value="1"/>
</dbReference>
<evidence type="ECO:0000313" key="3">
    <source>
        <dbReference type="EMBL" id="MDR7380939.1"/>
    </source>
</evidence>
<comment type="caution">
    <text evidence="3">The sequence shown here is derived from an EMBL/GenBank/DDBJ whole genome shotgun (WGS) entry which is preliminary data.</text>
</comment>
<dbReference type="Gene3D" id="3.30.530.20">
    <property type="match status" value="1"/>
</dbReference>
<accession>A0ABU2CHX7</accession>
<keyword evidence="4" id="KW-1185">Reference proteome</keyword>
<comment type="similarity">
    <text evidence="1">Belongs to the AHA1 family.</text>
</comment>